<keyword evidence="2" id="KW-0472">Membrane</keyword>
<dbReference type="Proteomes" id="UP000823877">
    <property type="component" value="Unassembled WGS sequence"/>
</dbReference>
<feature type="transmembrane region" description="Helical" evidence="2">
    <location>
        <begin position="43"/>
        <end position="66"/>
    </location>
</feature>
<proteinExistence type="predicted"/>
<name>A0A9D2MIH3_9FIRM</name>
<evidence type="ECO:0000256" key="1">
    <source>
        <dbReference type="SAM" id="MobiDB-lite"/>
    </source>
</evidence>
<feature type="region of interest" description="Disordered" evidence="1">
    <location>
        <begin position="91"/>
        <end position="111"/>
    </location>
</feature>
<evidence type="ECO:0000313" key="3">
    <source>
        <dbReference type="EMBL" id="HJB75212.1"/>
    </source>
</evidence>
<reference evidence="3" key="2">
    <citation type="submission" date="2021-04" db="EMBL/GenBank/DDBJ databases">
        <authorList>
            <person name="Gilroy R."/>
        </authorList>
    </citation>
    <scope>NUCLEOTIDE SEQUENCE</scope>
    <source>
        <strain evidence="3">CHK188-16595</strain>
    </source>
</reference>
<evidence type="ECO:0000256" key="2">
    <source>
        <dbReference type="SAM" id="Phobius"/>
    </source>
</evidence>
<feature type="compositionally biased region" description="Basic and acidic residues" evidence="1">
    <location>
        <begin position="91"/>
        <end position="108"/>
    </location>
</feature>
<keyword evidence="2" id="KW-0812">Transmembrane</keyword>
<organism evidence="3 4">
    <name type="scientific">Candidatus Eubacterium faecale</name>
    <dbReference type="NCBI Taxonomy" id="2838568"/>
    <lineage>
        <taxon>Bacteria</taxon>
        <taxon>Bacillati</taxon>
        <taxon>Bacillota</taxon>
        <taxon>Clostridia</taxon>
        <taxon>Eubacteriales</taxon>
        <taxon>Eubacteriaceae</taxon>
        <taxon>Eubacterium</taxon>
    </lineage>
</organism>
<accession>A0A9D2MIH3</accession>
<reference evidence="3" key="1">
    <citation type="journal article" date="2021" name="PeerJ">
        <title>Extensive microbial diversity within the chicken gut microbiome revealed by metagenomics and culture.</title>
        <authorList>
            <person name="Gilroy R."/>
            <person name="Ravi A."/>
            <person name="Getino M."/>
            <person name="Pursley I."/>
            <person name="Horton D.L."/>
            <person name="Alikhan N.F."/>
            <person name="Baker D."/>
            <person name="Gharbi K."/>
            <person name="Hall N."/>
            <person name="Watson M."/>
            <person name="Adriaenssens E.M."/>
            <person name="Foster-Nyarko E."/>
            <person name="Jarju S."/>
            <person name="Secka A."/>
            <person name="Antonio M."/>
            <person name="Oren A."/>
            <person name="Chaudhuri R.R."/>
            <person name="La Ragione R."/>
            <person name="Hildebrand F."/>
            <person name="Pallen M.J."/>
        </authorList>
    </citation>
    <scope>NUCLEOTIDE SEQUENCE</scope>
    <source>
        <strain evidence="3">CHK188-16595</strain>
    </source>
</reference>
<evidence type="ECO:0000313" key="4">
    <source>
        <dbReference type="Proteomes" id="UP000823877"/>
    </source>
</evidence>
<gene>
    <name evidence="3" type="ORF">IAA37_06015</name>
</gene>
<dbReference type="AlphaFoldDB" id="A0A9D2MIH3"/>
<keyword evidence="2" id="KW-1133">Transmembrane helix</keyword>
<protein>
    <recommendedName>
        <fullName evidence="5">RHS repeat-associated core domain-containing protein</fullName>
    </recommendedName>
</protein>
<comment type="caution">
    <text evidence="3">The sequence shown here is derived from an EMBL/GenBank/DDBJ whole genome shotgun (WGS) entry which is preliminary data.</text>
</comment>
<evidence type="ECO:0008006" key="5">
    <source>
        <dbReference type="Google" id="ProtNLM"/>
    </source>
</evidence>
<sequence>MCRFISSDGYVQTGQGLLDKNMFAYCENNPTNKVDKNGTNPAAVLYAAFVVIIFGIVIVCIGEIAITAMVPALQKGAASLYDSISGSINKAKDKSKERSKSPSLDNKRKQNYFPINPYDFKPKGLVMKEYPGTKNGKIIQWIDPASGKNVFEWNEDFRQGSHYHALLIEWDNKHKGTHYYPGSPIPEPWNSIYFGE</sequence>
<dbReference type="EMBL" id="DWXN01000012">
    <property type="protein sequence ID" value="HJB75212.1"/>
    <property type="molecule type" value="Genomic_DNA"/>
</dbReference>